<evidence type="ECO:0000256" key="1">
    <source>
        <dbReference type="ARBA" id="ARBA00010641"/>
    </source>
</evidence>
<dbReference type="Proteomes" id="UP001501072">
    <property type="component" value="Unassembled WGS sequence"/>
</dbReference>
<dbReference type="RefSeq" id="WP_346074377.1">
    <property type="nucleotide sequence ID" value="NZ_BAAAHU010000092.1"/>
</dbReference>
<organism evidence="8 9">
    <name type="scientific">Streptomyces thermogriseus</name>
    <dbReference type="NCBI Taxonomy" id="75292"/>
    <lineage>
        <taxon>Bacteria</taxon>
        <taxon>Bacillati</taxon>
        <taxon>Actinomycetota</taxon>
        <taxon>Actinomycetes</taxon>
        <taxon>Kitasatosporales</taxon>
        <taxon>Streptomycetaceae</taxon>
        <taxon>Streptomyces</taxon>
    </lineage>
</organism>
<dbReference type="InterPro" id="IPR039425">
    <property type="entry name" value="RNA_pol_sigma-70-like"/>
</dbReference>
<comment type="caution">
    <text evidence="8">The sequence shown here is derived from an EMBL/GenBank/DDBJ whole genome shotgun (WGS) entry which is preliminary data.</text>
</comment>
<keyword evidence="2" id="KW-0805">Transcription regulation</keyword>
<gene>
    <name evidence="8" type="ORF">GCM10009564_53260</name>
</gene>
<feature type="domain" description="RNA polymerase sigma factor 70 region 4 type 2" evidence="7">
    <location>
        <begin position="131"/>
        <end position="181"/>
    </location>
</feature>
<dbReference type="InterPro" id="IPR013249">
    <property type="entry name" value="RNA_pol_sigma70_r4_t2"/>
</dbReference>
<dbReference type="EMBL" id="BAAAHU010000092">
    <property type="protein sequence ID" value="GAA1016857.1"/>
    <property type="molecule type" value="Genomic_DNA"/>
</dbReference>
<accession>A0ABP4DS95</accession>
<keyword evidence="3" id="KW-0731">Sigma factor</keyword>
<dbReference type="Gene3D" id="1.10.10.10">
    <property type="entry name" value="Winged helix-like DNA-binding domain superfamily/Winged helix DNA-binding domain"/>
    <property type="match status" value="1"/>
</dbReference>
<dbReference type="InterPro" id="IPR036388">
    <property type="entry name" value="WH-like_DNA-bd_sf"/>
</dbReference>
<keyword evidence="5" id="KW-0804">Transcription</keyword>
<evidence type="ECO:0000256" key="2">
    <source>
        <dbReference type="ARBA" id="ARBA00023015"/>
    </source>
</evidence>
<evidence type="ECO:0000256" key="6">
    <source>
        <dbReference type="SAM" id="MobiDB-lite"/>
    </source>
</evidence>
<dbReference type="PANTHER" id="PTHR43133:SF8">
    <property type="entry name" value="RNA POLYMERASE SIGMA FACTOR HI_1459-RELATED"/>
    <property type="match status" value="1"/>
</dbReference>
<evidence type="ECO:0000256" key="3">
    <source>
        <dbReference type="ARBA" id="ARBA00023082"/>
    </source>
</evidence>
<evidence type="ECO:0000313" key="8">
    <source>
        <dbReference type="EMBL" id="GAA1016857.1"/>
    </source>
</evidence>
<dbReference type="InterPro" id="IPR014284">
    <property type="entry name" value="RNA_pol_sigma-70_dom"/>
</dbReference>
<evidence type="ECO:0000259" key="7">
    <source>
        <dbReference type="Pfam" id="PF08281"/>
    </source>
</evidence>
<dbReference type="SUPFAM" id="SSF88659">
    <property type="entry name" value="Sigma3 and sigma4 domains of RNA polymerase sigma factors"/>
    <property type="match status" value="1"/>
</dbReference>
<protein>
    <recommendedName>
        <fullName evidence="7">RNA polymerase sigma factor 70 region 4 type 2 domain-containing protein</fullName>
    </recommendedName>
</protein>
<keyword evidence="4" id="KW-0238">DNA-binding</keyword>
<feature type="region of interest" description="Disordered" evidence="6">
    <location>
        <begin position="1"/>
        <end position="22"/>
    </location>
</feature>
<evidence type="ECO:0000256" key="5">
    <source>
        <dbReference type="ARBA" id="ARBA00023163"/>
    </source>
</evidence>
<reference evidence="9" key="1">
    <citation type="journal article" date="2019" name="Int. J. Syst. Evol. Microbiol.">
        <title>The Global Catalogue of Microorganisms (GCM) 10K type strain sequencing project: providing services to taxonomists for standard genome sequencing and annotation.</title>
        <authorList>
            <consortium name="The Broad Institute Genomics Platform"/>
            <consortium name="The Broad Institute Genome Sequencing Center for Infectious Disease"/>
            <person name="Wu L."/>
            <person name="Ma J."/>
        </authorList>
    </citation>
    <scope>NUCLEOTIDE SEQUENCE [LARGE SCALE GENOMIC DNA]</scope>
    <source>
        <strain evidence="9">JCM 11269</strain>
    </source>
</reference>
<evidence type="ECO:0000256" key="4">
    <source>
        <dbReference type="ARBA" id="ARBA00023125"/>
    </source>
</evidence>
<keyword evidence="9" id="KW-1185">Reference proteome</keyword>
<sequence length="200" mass="22509">MGNGDVSADVSPRDSHSQPVQTPSLELPLDFEGFYLGHQEFFHDFAEIHLGSRRAAEEVVHQVFLEILGGWEELLQQGDLEQQTLAVLHRSVTRRLEADGRPPAFRINAPIAKNLEAVRNQMELSSSTGGLYEAILELPTRQFTVIVLRYLLGYPTKRIARYMGLDTRTVDYHGRKAKERLRIRLGLPATPGKHKKGAAQ</sequence>
<dbReference type="NCBIfam" id="TIGR02937">
    <property type="entry name" value="sigma70-ECF"/>
    <property type="match status" value="1"/>
</dbReference>
<dbReference type="PANTHER" id="PTHR43133">
    <property type="entry name" value="RNA POLYMERASE ECF-TYPE SIGMA FACTO"/>
    <property type="match status" value="1"/>
</dbReference>
<proteinExistence type="inferred from homology"/>
<name>A0ABP4DS95_9ACTN</name>
<dbReference type="InterPro" id="IPR013324">
    <property type="entry name" value="RNA_pol_sigma_r3/r4-like"/>
</dbReference>
<dbReference type="Pfam" id="PF08281">
    <property type="entry name" value="Sigma70_r4_2"/>
    <property type="match status" value="1"/>
</dbReference>
<comment type="similarity">
    <text evidence="1">Belongs to the sigma-70 factor family. ECF subfamily.</text>
</comment>
<evidence type="ECO:0000313" key="9">
    <source>
        <dbReference type="Proteomes" id="UP001501072"/>
    </source>
</evidence>